<dbReference type="EMBL" id="CP001108">
    <property type="protein sequence ID" value="ACF46190.1"/>
    <property type="molecule type" value="Genomic_DNA"/>
</dbReference>
<accession>B4S803</accession>
<dbReference type="Pfam" id="PF12705">
    <property type="entry name" value="PDDEXK_1"/>
    <property type="match status" value="1"/>
</dbReference>
<protein>
    <recommendedName>
        <fullName evidence="1">PD-(D/E)XK endonuclease-like domain-containing protein</fullName>
    </recommendedName>
</protein>
<keyword evidence="3" id="KW-1185">Reference proteome</keyword>
<dbReference type="RefSeq" id="WP_012505725.1">
    <property type="nucleotide sequence ID" value="NC_011059.1"/>
</dbReference>
<dbReference type="Proteomes" id="UP000002725">
    <property type="component" value="Chromosome"/>
</dbReference>
<proteinExistence type="predicted"/>
<sequence>MIIIFGLHLDSQRSWKKRDAFGHLELGPSGLLSQLEQYLGLSSPPAVKLHRLIHYRSILQRLDNGSRFYSRSMQVDDFGVASALLDMRDDLYLHGWDGSYRHRPVTKRLSDLAEIERALLEEEGFEPCNGERLMSVLEALKVLRTPITVLRLLEPLDHHPRRWQEVIRLLPFSYSNAFDRPLAREGSSLACLQKRLLTDSHSSSDPKDIADASIRVLTADTALAAAYYATATLSASADDVLLVHDGKAGLLDDVLAAEHFPQQAFSHSSSSRPALQLLPLALRLTFRPLDISALLAFLTLPAGINPVHPVLRERIVSIVSRYPGIGGEAWVKTLIEFRNEGGEDADSSVKSFLEWVDGATQDRHDGMTSGQLIAVTCRVTNFFDEQVRSLSDDLLKEACSAGLEQASDFLSALKTIQQHGTCWLSIYQIEQLLSKTGEKSSRKSLYVRQAGSVPDASCPGGVCEPSSHVFWWWMAAPLIEQGGIWSSRERVFLEGEGIVFPSQEQKLLWQEEEWKRPVLAARHSLTLLLPPDETKRHPLWMKIASLFPSIPVMQIEHPQTTGIACTPIVQRPLVARKPFWSVPGIVLGKKQSFSPTSLEKLIADPCQWFLEYEAKLSPSKVLDVSDGPRLYGLLFHRMVQKLCPVLHGGSVTMSSIDAWFDECFAILVKQEGAVLLMEGRNADLEGLRLRIRHALHHLVPVLVRQGARSIVAEQRLDGRFAGGNLYGYIDILLHDDEARPSVIDMKWGGGTRRRQSLAAGTHLQLLVYAWLVYQKTGRWPALAYFIASRAELLADTAGFFVAGNAVRTENDESAALLWERVLASFTWRMEQIEAGRLAVSCDREAGDEDGSPPEALKPLFASAMYNPYRFLVGWGECL</sequence>
<dbReference type="KEGG" id="paa:Paes_1161"/>
<dbReference type="InterPro" id="IPR011604">
    <property type="entry name" value="PDDEXK-like_dom_sf"/>
</dbReference>
<gene>
    <name evidence="2" type="ordered locus">Paes_1161</name>
</gene>
<reference evidence="2" key="1">
    <citation type="submission" date="2008-06" db="EMBL/GenBank/DDBJ databases">
        <title>Complete sequence of chromosome of Prosthecochloris aestuarii DSM 271.</title>
        <authorList>
            <consortium name="US DOE Joint Genome Institute"/>
            <person name="Lucas S."/>
            <person name="Copeland A."/>
            <person name="Lapidus A."/>
            <person name="Glavina del Rio T."/>
            <person name="Dalin E."/>
            <person name="Tice H."/>
            <person name="Bruce D."/>
            <person name="Goodwin L."/>
            <person name="Pitluck S."/>
            <person name="Schmutz J."/>
            <person name="Larimer F."/>
            <person name="Land M."/>
            <person name="Hauser L."/>
            <person name="Kyrpides N."/>
            <person name="Anderson I."/>
            <person name="Liu Z."/>
            <person name="Li T."/>
            <person name="Zhao F."/>
            <person name="Overmann J."/>
            <person name="Bryant D.A."/>
            <person name="Richardson P."/>
        </authorList>
    </citation>
    <scope>NUCLEOTIDE SEQUENCE [LARGE SCALE GENOMIC DNA]</scope>
    <source>
        <strain evidence="2">DSM 271</strain>
    </source>
</reference>
<organism evidence="2 3">
    <name type="scientific">Prosthecochloris aestuarii (strain DSM 271 / SK 413)</name>
    <dbReference type="NCBI Taxonomy" id="290512"/>
    <lineage>
        <taxon>Bacteria</taxon>
        <taxon>Pseudomonadati</taxon>
        <taxon>Chlorobiota</taxon>
        <taxon>Chlorobiia</taxon>
        <taxon>Chlorobiales</taxon>
        <taxon>Chlorobiaceae</taxon>
        <taxon>Prosthecochloris</taxon>
    </lineage>
</organism>
<evidence type="ECO:0000313" key="3">
    <source>
        <dbReference type="Proteomes" id="UP000002725"/>
    </source>
</evidence>
<dbReference type="HOGENOM" id="CLU_015152_0_0_10"/>
<evidence type="ECO:0000313" key="2">
    <source>
        <dbReference type="EMBL" id="ACF46190.1"/>
    </source>
</evidence>
<dbReference type="eggNOG" id="COG2887">
    <property type="taxonomic scope" value="Bacteria"/>
</dbReference>
<name>B4S803_PROA2</name>
<dbReference type="Gene3D" id="3.90.320.10">
    <property type="match status" value="1"/>
</dbReference>
<evidence type="ECO:0000259" key="1">
    <source>
        <dbReference type="Pfam" id="PF12705"/>
    </source>
</evidence>
<dbReference type="STRING" id="290512.Paes_1161"/>
<feature type="domain" description="PD-(D/E)XK endonuclease-like" evidence="1">
    <location>
        <begin position="592"/>
        <end position="802"/>
    </location>
</feature>
<dbReference type="AlphaFoldDB" id="B4S803"/>
<dbReference type="InterPro" id="IPR038726">
    <property type="entry name" value="PDDEXK_AddAB-type"/>
</dbReference>